<protein>
    <recommendedName>
        <fullName evidence="3">DUF5666 domain-containing protein</fullName>
    </recommendedName>
</protein>
<keyword evidence="2" id="KW-1185">Reference proteome</keyword>
<evidence type="ECO:0008006" key="3">
    <source>
        <dbReference type="Google" id="ProtNLM"/>
    </source>
</evidence>
<dbReference type="RefSeq" id="WP_346032113.1">
    <property type="nucleotide sequence ID" value="NZ_BAABHV010000009.1"/>
</dbReference>
<organism evidence="1 2">
    <name type="scientific">Erythrobacter westpacificensis</name>
    <dbReference type="NCBI Taxonomy" id="1055231"/>
    <lineage>
        <taxon>Bacteria</taxon>
        <taxon>Pseudomonadati</taxon>
        <taxon>Pseudomonadota</taxon>
        <taxon>Alphaproteobacteria</taxon>
        <taxon>Sphingomonadales</taxon>
        <taxon>Erythrobacteraceae</taxon>
        <taxon>Erythrobacter/Porphyrobacter group</taxon>
        <taxon>Erythrobacter</taxon>
    </lineage>
</organism>
<name>A0ABP9K7E9_9SPHN</name>
<evidence type="ECO:0000313" key="1">
    <source>
        <dbReference type="EMBL" id="GAA5051275.1"/>
    </source>
</evidence>
<comment type="caution">
    <text evidence="1">The sequence shown here is derived from an EMBL/GenBank/DDBJ whole genome shotgun (WGS) entry which is preliminary data.</text>
</comment>
<reference evidence="2" key="1">
    <citation type="journal article" date="2019" name="Int. J. Syst. Evol. Microbiol.">
        <title>The Global Catalogue of Microorganisms (GCM) 10K type strain sequencing project: providing services to taxonomists for standard genome sequencing and annotation.</title>
        <authorList>
            <consortium name="The Broad Institute Genomics Platform"/>
            <consortium name="The Broad Institute Genome Sequencing Center for Infectious Disease"/>
            <person name="Wu L."/>
            <person name="Ma J."/>
        </authorList>
    </citation>
    <scope>NUCLEOTIDE SEQUENCE [LARGE SCALE GENOMIC DNA]</scope>
    <source>
        <strain evidence="2">JCM 18014</strain>
    </source>
</reference>
<dbReference type="Proteomes" id="UP001500518">
    <property type="component" value="Unassembled WGS sequence"/>
</dbReference>
<proteinExistence type="predicted"/>
<sequence>MRHWISVSAAALIAACSDAPGDDSAPTPAIETDPIAAAPSAQAGALAIEGRLEQGTECMVLVTPDGERWAISGETDGATVGDYVEVFGEQAEASFCMEGQGSIIPSSIDTMQPPARDRDPARAGGVALTRAYVTGSWVAKGVEADCDRPDFQITAGQGDRLVIETSVNGTPETGRVALGNYPVIDWDDPLPDMPLESRGPDSLAVLRPATDARYDPVDMGGATIEGDGVEFVKCA</sequence>
<evidence type="ECO:0000313" key="2">
    <source>
        <dbReference type="Proteomes" id="UP001500518"/>
    </source>
</evidence>
<dbReference type="EMBL" id="BAABHV010000009">
    <property type="protein sequence ID" value="GAA5051275.1"/>
    <property type="molecule type" value="Genomic_DNA"/>
</dbReference>
<accession>A0ABP9K7E9</accession>
<gene>
    <name evidence="1" type="ORF">GCM10023208_10990</name>
</gene>
<dbReference type="InterPro" id="IPR043856">
    <property type="entry name" value="DUF5818"/>
</dbReference>
<dbReference type="PROSITE" id="PS51257">
    <property type="entry name" value="PROKAR_LIPOPROTEIN"/>
    <property type="match status" value="1"/>
</dbReference>
<dbReference type="Pfam" id="PF19135">
    <property type="entry name" value="DUF5818"/>
    <property type="match status" value="1"/>
</dbReference>